<dbReference type="GeneID" id="116199463"/>
<name>A0A6P8CU88_PUNGR</name>
<evidence type="ECO:0000256" key="1">
    <source>
        <dbReference type="SAM" id="MobiDB-lite"/>
    </source>
</evidence>
<dbReference type="PANTHER" id="PTHR35460">
    <property type="entry name" value="TRNA LIGASE 1"/>
    <property type="match status" value="1"/>
</dbReference>
<dbReference type="PANTHER" id="PTHR35460:SF1">
    <property type="entry name" value="TRNA LIGASE 1"/>
    <property type="match status" value="1"/>
</dbReference>
<evidence type="ECO:0000313" key="4">
    <source>
        <dbReference type="RefSeq" id="XP_031385674.1"/>
    </source>
</evidence>
<feature type="region of interest" description="Disordered" evidence="1">
    <location>
        <begin position="61"/>
        <end position="87"/>
    </location>
</feature>
<dbReference type="RefSeq" id="XP_031385674.1">
    <property type="nucleotide sequence ID" value="XM_031529814.1"/>
</dbReference>
<evidence type="ECO:0000313" key="3">
    <source>
        <dbReference type="Proteomes" id="UP000515151"/>
    </source>
</evidence>
<dbReference type="GO" id="GO:0005524">
    <property type="term" value="F:ATP binding"/>
    <property type="evidence" value="ECO:0007669"/>
    <property type="project" value="InterPro"/>
</dbReference>
<dbReference type="Pfam" id="PF08302">
    <property type="entry name" value="tRNA_lig_CPD"/>
    <property type="match status" value="1"/>
</dbReference>
<proteinExistence type="predicted"/>
<evidence type="ECO:0000259" key="2">
    <source>
        <dbReference type="Pfam" id="PF08302"/>
    </source>
</evidence>
<dbReference type="AlphaFoldDB" id="A0A6P8CU88"/>
<dbReference type="OrthoDB" id="1912039at2759"/>
<dbReference type="GO" id="GO:0003972">
    <property type="term" value="F:RNA ligase (ATP) activity"/>
    <property type="evidence" value="ECO:0007669"/>
    <property type="project" value="InterPro"/>
</dbReference>
<keyword evidence="3" id="KW-1185">Reference proteome</keyword>
<reference evidence="3" key="1">
    <citation type="journal article" date="2020" name="Plant Biotechnol. J.">
        <title>The pomegranate (Punica granatum L.) draft genome dissects genetic divergence between soft- and hard-seeded cultivars.</title>
        <authorList>
            <person name="Luo X."/>
            <person name="Li H."/>
            <person name="Wu Z."/>
            <person name="Yao W."/>
            <person name="Zhao P."/>
            <person name="Cao D."/>
            <person name="Yu H."/>
            <person name="Li K."/>
            <person name="Poudel K."/>
            <person name="Zhao D."/>
            <person name="Zhang F."/>
            <person name="Xia X."/>
            <person name="Chen L."/>
            <person name="Wang Q."/>
            <person name="Jing D."/>
            <person name="Cao S."/>
        </authorList>
    </citation>
    <scope>NUCLEOTIDE SEQUENCE [LARGE SCALE GENOMIC DNA]</scope>
    <source>
        <strain evidence="3">cv. Tunisia</strain>
    </source>
</reference>
<feature type="domain" description="tRNA ligase phosphodiesterase" evidence="2">
    <location>
        <begin position="1042"/>
        <end position="1182"/>
    </location>
</feature>
<organism evidence="3 4">
    <name type="scientific">Punica granatum</name>
    <name type="common">Pomegranate</name>
    <dbReference type="NCBI Taxonomy" id="22663"/>
    <lineage>
        <taxon>Eukaryota</taxon>
        <taxon>Viridiplantae</taxon>
        <taxon>Streptophyta</taxon>
        <taxon>Embryophyta</taxon>
        <taxon>Tracheophyta</taxon>
        <taxon>Spermatophyta</taxon>
        <taxon>Magnoliopsida</taxon>
        <taxon>eudicotyledons</taxon>
        <taxon>Gunneridae</taxon>
        <taxon>Pentapetalae</taxon>
        <taxon>rosids</taxon>
        <taxon>malvids</taxon>
        <taxon>Myrtales</taxon>
        <taxon>Lythraceae</taxon>
        <taxon>Punica</taxon>
    </lineage>
</organism>
<dbReference type="Proteomes" id="UP000515151">
    <property type="component" value="Chromosome 3"/>
</dbReference>
<reference evidence="4" key="2">
    <citation type="submission" date="2025-08" db="UniProtKB">
        <authorList>
            <consortium name="RefSeq"/>
        </authorList>
    </citation>
    <scope>IDENTIFICATION</scope>
    <source>
        <tissue evidence="4">Leaf</tissue>
    </source>
</reference>
<dbReference type="InterPro" id="IPR038837">
    <property type="entry name" value="tRNA_ligase_1"/>
</dbReference>
<keyword evidence="4" id="KW-0436">Ligase</keyword>
<dbReference type="InterPro" id="IPR015965">
    <property type="entry name" value="tRNA_lig_PDEase"/>
</dbReference>
<dbReference type="GO" id="GO:0006388">
    <property type="term" value="P:tRNA splicing, via endonucleolytic cleavage and ligation"/>
    <property type="evidence" value="ECO:0007669"/>
    <property type="project" value="InterPro"/>
</dbReference>
<accession>A0A6P8CU88</accession>
<feature type="region of interest" description="Disordered" evidence="1">
    <location>
        <begin position="758"/>
        <end position="778"/>
    </location>
</feature>
<gene>
    <name evidence="4" type="primary">LOC116199463</name>
</gene>
<protein>
    <submittedName>
        <fullName evidence="4">tRNA ligase 1</fullName>
    </submittedName>
</protein>
<sequence>MSAPQRILFLFIPSLPRPRPRPPPTTSLFRRLVSPYRALARPPFITPPAASGVYRWSSTIPKNKRKVKGQKGKEKPKPPTSSAAMAGPSAVVAEAVTSRIGGLSIAEHSGEARVALPASQSGIVHTVNQNQSPAAIWMPRAYGTATGADAAEAESIPVDQRAGEIQANGSNGSATQSSSPGLSKLFSSNLLEGFSVDNSTYTCAQVRATFYPKFENEKSDQEIRIRMIEMVSRGLATLEVSLKHSGSLFMYAGNEGGAYAKNSFGNIYTAVGVFVLGRMFQQGWGSAAAKKQAEFNEFLEKNRMCISMELVTAVLGDHGQRPREDYVVVTAVTELGKGKPIFYSTPEMIAFCRRWRLPTNHVWLFSSRKSVTSFFATYDALCEEGTATPVCRALDEVADVSVQGSVDHITAQGEILEGLVARIVSHESAKHIEEVLKDFPIPPNDGGNVDFGPSLREICAANLSDEKQQIKALLESVGPSFCPHLSDWLGKEAGDNHSRNADRSVLSKFLQSRPADYSTTKLQEMIRLMREKRYPAAFKCYHNFHKIESTSSDNLFYKMVIHVHSDSAFRRYQRDMRYKPGLWPLYRGFFVDINLFKANKERAAEIANGSQDIVENVNENGGTNSKDDLADDDANLMIKLKFLTYKIRTFLIRNGLSILFKEGPPAYKTYYLRQMKNWGTSSGKQRQLSKMLDEWAIYIRRKYGNKQLSSSIYLSEAEPFLEQYAKRSVENQALIGSAGSLVRAEDFLAIVEGGRDEEGDLEMEREAAPPSPTPSARDSVLKDEGMIVFFPGIPGCAKSALCKEILNAQGGLGDDRPVHSLMGDLIKGKYWQKIAEERRRKPYSIMLADKNAPNEEVWRQIEDMCRRTKASAVPVIPDSEGSYSNPFSLDALAVFLFRVLQRVNHPGNLDKASPNAGYVLLMFYHLYEGKSRQEFEDELVERFGSLVKMPLLKSDRDPLPDSVKSVLEEGISLYKLHTSRHGRLESSKGTYAKDWAKWEKQLRDILLSNTEYLNSIQVPFDFAVKLVLEQLRSIAKGDYTAPSTETRKFGSIVFAAVSLPIEQIHDLLKMLSGKNAMVEAFLKDKDMESSLRKAHITLAHKRSHGVTAVANYGHFVNRQVPIDVTALLYNPNMAAFEARLGTVDGEAVTSKNEWPHITLWTGEGVAPKEANNLPQLLSQGKAARVEIDPPVTISGPLEFY</sequence>